<comment type="caution">
    <text evidence="1">The sequence shown here is derived from an EMBL/GenBank/DDBJ whole genome shotgun (WGS) entry which is preliminary data.</text>
</comment>
<reference evidence="1" key="2">
    <citation type="submission" date="2022-01" db="EMBL/GenBank/DDBJ databases">
        <authorList>
            <person name="Yamashiro T."/>
            <person name="Shiraishi A."/>
            <person name="Satake H."/>
            <person name="Nakayama K."/>
        </authorList>
    </citation>
    <scope>NUCLEOTIDE SEQUENCE</scope>
</reference>
<gene>
    <name evidence="1" type="ORF">Tco_0841545</name>
</gene>
<evidence type="ECO:0000313" key="1">
    <source>
        <dbReference type="EMBL" id="GJT07083.1"/>
    </source>
</evidence>
<organism evidence="1 2">
    <name type="scientific">Tanacetum coccineum</name>
    <dbReference type="NCBI Taxonomy" id="301880"/>
    <lineage>
        <taxon>Eukaryota</taxon>
        <taxon>Viridiplantae</taxon>
        <taxon>Streptophyta</taxon>
        <taxon>Embryophyta</taxon>
        <taxon>Tracheophyta</taxon>
        <taxon>Spermatophyta</taxon>
        <taxon>Magnoliopsida</taxon>
        <taxon>eudicotyledons</taxon>
        <taxon>Gunneridae</taxon>
        <taxon>Pentapetalae</taxon>
        <taxon>asterids</taxon>
        <taxon>campanulids</taxon>
        <taxon>Asterales</taxon>
        <taxon>Asteraceae</taxon>
        <taxon>Asteroideae</taxon>
        <taxon>Anthemideae</taxon>
        <taxon>Anthemidinae</taxon>
        <taxon>Tanacetum</taxon>
    </lineage>
</organism>
<sequence>MTSISKLEAPYRNIVLMKVGIQENFSLVPDVVYRVPVQGVAEHSLRCKAENRATNVLLDKAKKGNGNWKWNKDFVRGTLYNCRWWLVYSGDCDVKRRIASSRSVALSHL</sequence>
<accession>A0ABQ5B0K0</accession>
<reference evidence="1" key="1">
    <citation type="journal article" date="2022" name="Int. J. Mol. Sci.">
        <title>Draft Genome of Tanacetum Coccineum: Genomic Comparison of Closely Related Tanacetum-Family Plants.</title>
        <authorList>
            <person name="Yamashiro T."/>
            <person name="Shiraishi A."/>
            <person name="Nakayama K."/>
            <person name="Satake H."/>
        </authorList>
    </citation>
    <scope>NUCLEOTIDE SEQUENCE</scope>
</reference>
<keyword evidence="2" id="KW-1185">Reference proteome</keyword>
<proteinExistence type="predicted"/>
<dbReference type="EMBL" id="BQNB010012722">
    <property type="protein sequence ID" value="GJT07083.1"/>
    <property type="molecule type" value="Genomic_DNA"/>
</dbReference>
<protein>
    <submittedName>
        <fullName evidence="1">Uncharacterized protein</fullName>
    </submittedName>
</protein>
<name>A0ABQ5B0K0_9ASTR</name>
<dbReference type="Proteomes" id="UP001151760">
    <property type="component" value="Unassembled WGS sequence"/>
</dbReference>
<evidence type="ECO:0000313" key="2">
    <source>
        <dbReference type="Proteomes" id="UP001151760"/>
    </source>
</evidence>